<dbReference type="GeneID" id="93650884"/>
<name>A0A8H7ZHU7_9ASCO</name>
<proteinExistence type="predicted"/>
<dbReference type="OrthoDB" id="4024373at2759"/>
<comment type="caution">
    <text evidence="2">The sequence shown here is derived from an EMBL/GenBank/DDBJ whole genome shotgun (WGS) entry which is preliminary data.</text>
</comment>
<evidence type="ECO:0000256" key="1">
    <source>
        <dbReference type="SAM" id="Coils"/>
    </source>
</evidence>
<dbReference type="EMBL" id="JAEOAQ010000002">
    <property type="protein sequence ID" value="KAG5420374.1"/>
    <property type="molecule type" value="Genomic_DNA"/>
</dbReference>
<organism evidence="2 3">
    <name type="scientific">Candida metapsilosis</name>
    <dbReference type="NCBI Taxonomy" id="273372"/>
    <lineage>
        <taxon>Eukaryota</taxon>
        <taxon>Fungi</taxon>
        <taxon>Dikarya</taxon>
        <taxon>Ascomycota</taxon>
        <taxon>Saccharomycotina</taxon>
        <taxon>Pichiomycetes</taxon>
        <taxon>Debaryomycetaceae</taxon>
        <taxon>Candida/Lodderomyces clade</taxon>
        <taxon>Candida</taxon>
    </lineage>
</organism>
<evidence type="ECO:0000313" key="3">
    <source>
        <dbReference type="Proteomes" id="UP000669133"/>
    </source>
</evidence>
<dbReference type="RefSeq" id="XP_067549490.1">
    <property type="nucleotide sequence ID" value="XM_067691090.1"/>
</dbReference>
<keyword evidence="1" id="KW-0175">Coiled coil</keyword>
<dbReference type="Proteomes" id="UP000669133">
    <property type="component" value="Unassembled WGS sequence"/>
</dbReference>
<protein>
    <submittedName>
        <fullName evidence="2">Uncharacterized protein</fullName>
    </submittedName>
</protein>
<keyword evidence="3" id="KW-1185">Reference proteome</keyword>
<feature type="coiled-coil region" evidence="1">
    <location>
        <begin position="91"/>
        <end position="167"/>
    </location>
</feature>
<accession>A0A8H7ZHU7</accession>
<reference evidence="2 3" key="1">
    <citation type="submission" date="2020-12" db="EMBL/GenBank/DDBJ databases">
        <title>Effect of drift, selection, and recombination on the evolution of hybrid genomes in Candida yeast pathogens.</title>
        <authorList>
            <person name="Mixao V."/>
            <person name="Ksiezopolska E."/>
            <person name="Saus E."/>
            <person name="Boekhout T."/>
            <person name="Gacser A."/>
            <person name="Gabaldon T."/>
        </authorList>
    </citation>
    <scope>NUCLEOTIDE SEQUENCE [LARGE SCALE GENOMIC DNA]</scope>
    <source>
        <strain evidence="2 3">BP57</strain>
    </source>
</reference>
<feature type="coiled-coil region" evidence="1">
    <location>
        <begin position="30"/>
        <end position="57"/>
    </location>
</feature>
<sequence length="267" mass="31236">MLVEPASTTTTATTIREEYESLINHKSHSLTALEKLAHETTNDLKQLQNKRQVQKQVLTAMSLAYLDQQTQEKLLQKISECESIKDLLRFYEEDDQVNEQLTKEVNELESKWKELERIMNARHEELKVLADDVSKRYLRCEELKTSVNKAFEEEEQLEREFEELINEDNDNKELLESALKVESFDTDPSQLNSQARSDVDEDLKHIAESISKKEATIDDEKSAIELLKVQLENKKQQLSNSPKDEAEDDDKRIYYFLKKLNELLELL</sequence>
<gene>
    <name evidence="2" type="ORF">I9W82_002255</name>
</gene>
<dbReference type="AlphaFoldDB" id="A0A8H7ZHU7"/>
<evidence type="ECO:0000313" key="2">
    <source>
        <dbReference type="EMBL" id="KAG5420374.1"/>
    </source>
</evidence>